<accession>A0A815MSA3</accession>
<dbReference type="OrthoDB" id="10066001at2759"/>
<dbReference type="Proteomes" id="UP000681722">
    <property type="component" value="Unassembled WGS sequence"/>
</dbReference>
<feature type="region of interest" description="Disordered" evidence="1">
    <location>
        <begin position="361"/>
        <end position="391"/>
    </location>
</feature>
<evidence type="ECO:0000313" key="4">
    <source>
        <dbReference type="EMBL" id="CAF4307182.1"/>
    </source>
</evidence>
<feature type="compositionally biased region" description="Polar residues" evidence="1">
    <location>
        <begin position="53"/>
        <end position="69"/>
    </location>
</feature>
<reference evidence="3" key="1">
    <citation type="submission" date="2021-02" db="EMBL/GenBank/DDBJ databases">
        <authorList>
            <person name="Nowell W R."/>
        </authorList>
    </citation>
    <scope>NUCLEOTIDE SEQUENCE</scope>
</reference>
<dbReference type="InterPro" id="IPR013087">
    <property type="entry name" value="Znf_C2H2_type"/>
</dbReference>
<comment type="caution">
    <text evidence="3">The sequence shown here is derived from an EMBL/GenBank/DDBJ whole genome shotgun (WGS) entry which is preliminary data.</text>
</comment>
<feature type="region of interest" description="Disordered" evidence="1">
    <location>
        <begin position="499"/>
        <end position="565"/>
    </location>
</feature>
<protein>
    <recommendedName>
        <fullName evidence="2">C2H2-type domain-containing protein</fullName>
    </recommendedName>
</protein>
<evidence type="ECO:0000259" key="2">
    <source>
        <dbReference type="PROSITE" id="PS00028"/>
    </source>
</evidence>
<dbReference type="EMBL" id="CAJNOQ010018364">
    <property type="protein sequence ID" value="CAF1426907.1"/>
    <property type="molecule type" value="Genomic_DNA"/>
</dbReference>
<dbReference type="PROSITE" id="PS00028">
    <property type="entry name" value="ZINC_FINGER_C2H2_1"/>
    <property type="match status" value="1"/>
</dbReference>
<dbReference type="PANTHER" id="PTHR33845:SF1">
    <property type="entry name" value="C2H2-TYPE DOMAIN-CONTAINING PROTEIN"/>
    <property type="match status" value="1"/>
</dbReference>
<gene>
    <name evidence="3" type="ORF">GPM918_LOCUS33869</name>
    <name evidence="4" type="ORF">SRO942_LOCUS34565</name>
</gene>
<sequence length="565" mass="65108">HFKLKHSYGTLICNRCRSDLGPFINNEKQELHEARFKWILDIEMSDESDNENSDAGSNFILSQSSTGSDQPDIKKQQRMALNKFLELCNIRKQVRVTKSYINLTEQSKRNFLSTTRIITKLIVGFVALNDTNIVINELLNIDDNKRNIILHDKFLSVMTGIAETYNNATEWSTRRQILSIVIYRKIVSIVNLDWAMKKQNIEESKEEENELDDQSNNESNVSHQFENTIFVHVFDHCTQDSETVTAIIQDILKRTKSNDPQIKEGYIRSDNAGCYHYAQTLISLSQISKATGITIKRINFSDPPGGKGACDRFAAVIKSHIRRYLNEKYNITNAEEFVYACRSFGGAPIIRPTDCVKEPTSIQWSHTTRTTTQPKSDKSTEQKDEDTVKDADDPHTALYDCIEEGCVQKFLKYGNFVRHLLAEKHHRVIEKYSLADTAMKTYQSKLQKVDDRQMVSILSKMSTFDKSQYQHIPKLDQGWALPKPQITTKFTDKQKQCLTNKFNDDTKPSEPESDTDDEEEAYKDDMTDQENLRKDVVKEILKTKPTRPLSEADQTESSQKHRKNK</sequence>
<keyword evidence="5" id="KW-1185">Reference proteome</keyword>
<feature type="region of interest" description="Disordered" evidence="1">
    <location>
        <begin position="48"/>
        <end position="71"/>
    </location>
</feature>
<dbReference type="EMBL" id="CAJOBC010083801">
    <property type="protein sequence ID" value="CAF4307182.1"/>
    <property type="molecule type" value="Genomic_DNA"/>
</dbReference>
<name>A0A815MSA3_9BILA</name>
<evidence type="ECO:0000256" key="1">
    <source>
        <dbReference type="SAM" id="MobiDB-lite"/>
    </source>
</evidence>
<feature type="non-terminal residue" evidence="3">
    <location>
        <position position="1"/>
    </location>
</feature>
<dbReference type="Proteomes" id="UP000663829">
    <property type="component" value="Unassembled WGS sequence"/>
</dbReference>
<feature type="compositionally biased region" description="Acidic residues" evidence="1">
    <location>
        <begin position="511"/>
        <end position="522"/>
    </location>
</feature>
<evidence type="ECO:0000313" key="5">
    <source>
        <dbReference type="Proteomes" id="UP000663829"/>
    </source>
</evidence>
<evidence type="ECO:0000313" key="3">
    <source>
        <dbReference type="EMBL" id="CAF1426907.1"/>
    </source>
</evidence>
<proteinExistence type="predicted"/>
<organism evidence="3 5">
    <name type="scientific">Didymodactylos carnosus</name>
    <dbReference type="NCBI Taxonomy" id="1234261"/>
    <lineage>
        <taxon>Eukaryota</taxon>
        <taxon>Metazoa</taxon>
        <taxon>Spiralia</taxon>
        <taxon>Gnathifera</taxon>
        <taxon>Rotifera</taxon>
        <taxon>Eurotatoria</taxon>
        <taxon>Bdelloidea</taxon>
        <taxon>Philodinida</taxon>
        <taxon>Philodinidae</taxon>
        <taxon>Didymodactylos</taxon>
    </lineage>
</organism>
<feature type="compositionally biased region" description="Basic and acidic residues" evidence="1">
    <location>
        <begin position="523"/>
        <end position="542"/>
    </location>
</feature>
<dbReference type="AlphaFoldDB" id="A0A815MSA3"/>
<feature type="domain" description="C2H2-type" evidence="2">
    <location>
        <begin position="401"/>
        <end position="425"/>
    </location>
</feature>
<feature type="compositionally biased region" description="Basic and acidic residues" evidence="1">
    <location>
        <begin position="375"/>
        <end position="391"/>
    </location>
</feature>
<dbReference type="PANTHER" id="PTHR33845">
    <property type="entry name" value="C2H2-TYPE DOMAIN-CONTAINING PROTEIN"/>
    <property type="match status" value="1"/>
</dbReference>
<feature type="compositionally biased region" description="Polar residues" evidence="1">
    <location>
        <begin position="361"/>
        <end position="374"/>
    </location>
</feature>